<evidence type="ECO:0000259" key="2">
    <source>
        <dbReference type="Pfam" id="PF01757"/>
    </source>
</evidence>
<keyword evidence="5" id="KW-1185">Reference proteome</keyword>
<protein>
    <submittedName>
        <fullName evidence="4">Acyltransferase family protein</fullName>
        <ecNumber evidence="4">2.3.1.-</ecNumber>
    </submittedName>
</protein>
<dbReference type="PANTHER" id="PTHR23028">
    <property type="entry name" value="ACETYLTRANSFERASE"/>
    <property type="match status" value="1"/>
</dbReference>
<feature type="transmembrane region" description="Helical" evidence="1">
    <location>
        <begin position="38"/>
        <end position="60"/>
    </location>
</feature>
<reference evidence="4 5" key="1">
    <citation type="submission" date="2023-08" db="EMBL/GenBank/DDBJ databases">
        <authorList>
            <person name="Girao M."/>
            <person name="Carvalho M.F."/>
        </authorList>
    </citation>
    <scope>NUCLEOTIDE SEQUENCE [LARGE SCALE GENOMIC DNA]</scope>
    <source>
        <strain evidence="4 5">CT-R113</strain>
    </source>
</reference>
<feature type="transmembrane region" description="Helical" evidence="1">
    <location>
        <begin position="260"/>
        <end position="278"/>
    </location>
</feature>
<feature type="transmembrane region" description="Helical" evidence="1">
    <location>
        <begin position="211"/>
        <end position="228"/>
    </location>
</feature>
<name>A0ABU7K0M6_9ACTN</name>
<keyword evidence="4" id="KW-0808">Transferase</keyword>
<dbReference type="InterPro" id="IPR043968">
    <property type="entry name" value="SGNH"/>
</dbReference>
<feature type="transmembrane region" description="Helical" evidence="1">
    <location>
        <begin position="81"/>
        <end position="101"/>
    </location>
</feature>
<feature type="transmembrane region" description="Helical" evidence="1">
    <location>
        <begin position="298"/>
        <end position="320"/>
    </location>
</feature>
<keyword evidence="1" id="KW-0812">Transmembrane</keyword>
<evidence type="ECO:0000313" key="5">
    <source>
        <dbReference type="Proteomes" id="UP001356095"/>
    </source>
</evidence>
<feature type="transmembrane region" description="Helical" evidence="1">
    <location>
        <begin position="235"/>
        <end position="254"/>
    </location>
</feature>
<feature type="transmembrane region" description="Helical" evidence="1">
    <location>
        <begin position="179"/>
        <end position="199"/>
    </location>
</feature>
<proteinExistence type="predicted"/>
<dbReference type="EMBL" id="JAUZMY010000001">
    <property type="protein sequence ID" value="MEE2035803.1"/>
    <property type="molecule type" value="Genomic_DNA"/>
</dbReference>
<dbReference type="EC" id="2.3.1.-" evidence="4"/>
<feature type="domain" description="SGNH" evidence="3">
    <location>
        <begin position="436"/>
        <end position="666"/>
    </location>
</feature>
<feature type="transmembrane region" description="Helical" evidence="1">
    <location>
        <begin position="145"/>
        <end position="167"/>
    </location>
</feature>
<dbReference type="Pfam" id="PF19040">
    <property type="entry name" value="SGNH"/>
    <property type="match status" value="1"/>
</dbReference>
<evidence type="ECO:0000313" key="4">
    <source>
        <dbReference type="EMBL" id="MEE2035803.1"/>
    </source>
</evidence>
<gene>
    <name evidence="4" type="ORF">Q8791_01025</name>
</gene>
<dbReference type="PANTHER" id="PTHR23028:SF53">
    <property type="entry name" value="ACYL_TRANSF_3 DOMAIN-CONTAINING PROTEIN"/>
    <property type="match status" value="1"/>
</dbReference>
<feature type="domain" description="Acyltransferase 3" evidence="2">
    <location>
        <begin position="15"/>
        <end position="345"/>
    </location>
</feature>
<dbReference type="GO" id="GO:0016746">
    <property type="term" value="F:acyltransferase activity"/>
    <property type="evidence" value="ECO:0007669"/>
    <property type="project" value="UniProtKB-KW"/>
</dbReference>
<dbReference type="InterPro" id="IPR050879">
    <property type="entry name" value="Acyltransferase_3"/>
</dbReference>
<feature type="transmembrane region" description="Helical" evidence="1">
    <location>
        <begin position="365"/>
        <end position="385"/>
    </location>
</feature>
<dbReference type="Pfam" id="PF01757">
    <property type="entry name" value="Acyl_transf_3"/>
    <property type="match status" value="1"/>
</dbReference>
<feature type="transmembrane region" description="Helical" evidence="1">
    <location>
        <begin position="326"/>
        <end position="344"/>
    </location>
</feature>
<accession>A0ABU7K0M6</accession>
<keyword evidence="4" id="KW-0012">Acyltransferase</keyword>
<keyword evidence="1" id="KW-1133">Transmembrane helix</keyword>
<comment type="caution">
    <text evidence="4">The sequence shown here is derived from an EMBL/GenBank/DDBJ whole genome shotgun (WGS) entry which is preliminary data.</text>
</comment>
<dbReference type="Proteomes" id="UP001356095">
    <property type="component" value="Unassembled WGS sequence"/>
</dbReference>
<dbReference type="InterPro" id="IPR002656">
    <property type="entry name" value="Acyl_transf_3_dom"/>
</dbReference>
<sequence length="677" mass="72415">MLATRPGTERRFRPEVQGLRAVAVLLVLVYHLNPALLPGGYVGVDVFFVISGFLITSLLYREATTHGRVSIGGFYVRRVRRLLPAATVVLLSTGVVAYFLLPVTRLTDTAWQLAASAFYVENLYLARQAVDYLAADTPPSPVQHFWSLSVEEQFYLVWPLLFAVWALTRRRLRTTARALTVLLGAVLVLSFACSVVLTSQEAASAYFLPTTRAWELAVGGLLAVGLAHGSLPERVRLPLGWLGLAAVVASAVAYDDATPFPGWAAALPVLGSAAVIAAEQGSGRLSASALLVTAPARWIGDMSYSLYLWHWPLIVFALVLTGRDGLGPLDAAVVAGLSVLLAWATKVWVEDPVRDRGLVRSGRSALAVATAGMVSVAAVGGAAYLQVDRSGSVTFDPAVHTGPAALGQSAAPDGRWTYPSPVNAEDDVPLLYDDDCQASKEATDPGDAHCVYGPEDAGTKVAIVGDSHSAQWFPALHEMAKEREWRLYLYTKSSCAFTDTMTTDAEGGAYEECRTWNRAVVEEFAELEPDLVFTSSSTTSKPVGVDSAEEGGSAIAGGMSRLWGDVAEVAGPIVAIRDTPRHQRDVVECVSANTDDPGTCEVTEGEAFAASDPQEEAVRSLGDEAHLIDLSDRFCTDGVCPAVIGNVMVYRDAGHITETYIRLLADDLGSRLDRTLS</sequence>
<dbReference type="RefSeq" id="WP_330089628.1">
    <property type="nucleotide sequence ID" value="NZ_JAUZMY010000001.1"/>
</dbReference>
<feature type="transmembrane region" description="Helical" evidence="1">
    <location>
        <begin position="12"/>
        <end position="32"/>
    </location>
</feature>
<evidence type="ECO:0000256" key="1">
    <source>
        <dbReference type="SAM" id="Phobius"/>
    </source>
</evidence>
<keyword evidence="1" id="KW-0472">Membrane</keyword>
<organism evidence="4 5">
    <name type="scientific">Nocardiopsis codii</name>
    <dbReference type="NCBI Taxonomy" id="3065942"/>
    <lineage>
        <taxon>Bacteria</taxon>
        <taxon>Bacillati</taxon>
        <taxon>Actinomycetota</taxon>
        <taxon>Actinomycetes</taxon>
        <taxon>Streptosporangiales</taxon>
        <taxon>Nocardiopsidaceae</taxon>
        <taxon>Nocardiopsis</taxon>
    </lineage>
</organism>
<evidence type="ECO:0000259" key="3">
    <source>
        <dbReference type="Pfam" id="PF19040"/>
    </source>
</evidence>